<reference evidence="1" key="1">
    <citation type="journal article" date="2014" name="Front. Microbiol.">
        <title>High frequency of phylogenetically diverse reductive dehalogenase-homologous genes in deep subseafloor sedimentary metagenomes.</title>
        <authorList>
            <person name="Kawai M."/>
            <person name="Futagami T."/>
            <person name="Toyoda A."/>
            <person name="Takaki Y."/>
            <person name="Nishi S."/>
            <person name="Hori S."/>
            <person name="Arai W."/>
            <person name="Tsubouchi T."/>
            <person name="Morono Y."/>
            <person name="Uchiyama I."/>
            <person name="Ito T."/>
            <person name="Fujiyama A."/>
            <person name="Inagaki F."/>
            <person name="Takami H."/>
        </authorList>
    </citation>
    <scope>NUCLEOTIDE SEQUENCE</scope>
    <source>
        <strain evidence="1">Expedition CK06-06</strain>
    </source>
</reference>
<dbReference type="AlphaFoldDB" id="X1E156"/>
<feature type="non-terminal residue" evidence="1">
    <location>
        <position position="1"/>
    </location>
</feature>
<organism evidence="1">
    <name type="scientific">marine sediment metagenome</name>
    <dbReference type="NCBI Taxonomy" id="412755"/>
    <lineage>
        <taxon>unclassified sequences</taxon>
        <taxon>metagenomes</taxon>
        <taxon>ecological metagenomes</taxon>
    </lineage>
</organism>
<dbReference type="EMBL" id="BART01025562">
    <property type="protein sequence ID" value="GAH02403.1"/>
    <property type="molecule type" value="Genomic_DNA"/>
</dbReference>
<protein>
    <submittedName>
        <fullName evidence="1">Uncharacterized protein</fullName>
    </submittedName>
</protein>
<comment type="caution">
    <text evidence="1">The sequence shown here is derived from an EMBL/GenBank/DDBJ whole genome shotgun (WGS) entry which is preliminary data.</text>
</comment>
<name>X1E156_9ZZZZ</name>
<sequence>NISQLTTINILVLKNLQEIISEIQGMTLYDIKGLNLLGEPTDETTIEVVKREGTSMSMISRVDKDRRLKGSKRTIVQRGNVYVGKGRKDNRSILCIPLVSAVLSRANRIEYLMLLHINFKESVSLSARIKALGGKYEHIKNIVLESSVSWSDTLLEQVEISELFGRSAEKIGEFIVSGIGRKA</sequence>
<evidence type="ECO:0000313" key="1">
    <source>
        <dbReference type="EMBL" id="GAH02403.1"/>
    </source>
</evidence>
<accession>X1E156</accession>
<gene>
    <name evidence="1" type="ORF">S01H4_45852</name>
</gene>
<proteinExistence type="predicted"/>